<evidence type="ECO:0000313" key="3">
    <source>
        <dbReference type="Proteomes" id="UP000234342"/>
    </source>
</evidence>
<protein>
    <submittedName>
        <fullName evidence="2">Uncharacterized protein</fullName>
    </submittedName>
</protein>
<sequence length="83" mass="8766">MSTSNVRDRPGTLPARLVKTAGLFLAISMVTFAAVNILANMFQHPFIMIVEAVVVGVPFLVAVGCAVGAVIAKIVKHNRHAPV</sequence>
<evidence type="ECO:0000313" key="2">
    <source>
        <dbReference type="EMBL" id="SMX74247.1"/>
    </source>
</evidence>
<feature type="transmembrane region" description="Helical" evidence="1">
    <location>
        <begin position="21"/>
        <end position="39"/>
    </location>
</feature>
<dbReference type="EMBL" id="FXZE01000003">
    <property type="protein sequence ID" value="SMX74247.1"/>
    <property type="molecule type" value="Genomic_DNA"/>
</dbReference>
<evidence type="ECO:0000256" key="1">
    <source>
        <dbReference type="SAM" id="Phobius"/>
    </source>
</evidence>
<name>A0A2H1IG85_9MICO</name>
<keyword evidence="3" id="KW-1185">Reference proteome</keyword>
<dbReference type="RefSeq" id="WP_101642004.1">
    <property type="nucleotide sequence ID" value="NZ_FXZE01000003.1"/>
</dbReference>
<keyword evidence="1" id="KW-0812">Transmembrane</keyword>
<reference evidence="3" key="1">
    <citation type="submission" date="2017-03" db="EMBL/GenBank/DDBJ databases">
        <authorList>
            <person name="Monnet C."/>
        </authorList>
    </citation>
    <scope>NUCLEOTIDE SEQUENCE [LARGE SCALE GENOMIC DNA]</scope>
    <source>
        <strain evidence="3">P10</strain>
    </source>
</reference>
<keyword evidence="1" id="KW-1133">Transmembrane helix</keyword>
<accession>A0A2H1IG85</accession>
<feature type="transmembrane region" description="Helical" evidence="1">
    <location>
        <begin position="45"/>
        <end position="72"/>
    </location>
</feature>
<organism evidence="2 3">
    <name type="scientific">Brevibacterium antiquum</name>
    <dbReference type="NCBI Taxonomy" id="234835"/>
    <lineage>
        <taxon>Bacteria</taxon>
        <taxon>Bacillati</taxon>
        <taxon>Actinomycetota</taxon>
        <taxon>Actinomycetes</taxon>
        <taxon>Micrococcales</taxon>
        <taxon>Brevibacteriaceae</taxon>
        <taxon>Brevibacterium</taxon>
    </lineage>
</organism>
<proteinExistence type="predicted"/>
<gene>
    <name evidence="2" type="ORF">BANT10_00852</name>
</gene>
<dbReference type="AlphaFoldDB" id="A0A2H1IG85"/>
<keyword evidence="1" id="KW-0472">Membrane</keyword>
<dbReference type="Proteomes" id="UP000234342">
    <property type="component" value="Unassembled WGS sequence"/>
</dbReference>